<organism evidence="2 3">
    <name type="scientific">Rhizobium etli bv. mimosae str. IE4771</name>
    <dbReference type="NCBI Taxonomy" id="1432050"/>
    <lineage>
        <taxon>Bacteria</taxon>
        <taxon>Pseudomonadati</taxon>
        <taxon>Pseudomonadota</taxon>
        <taxon>Alphaproteobacteria</taxon>
        <taxon>Hyphomicrobiales</taxon>
        <taxon>Rhizobiaceae</taxon>
        <taxon>Rhizobium/Agrobacterium group</taxon>
        <taxon>Rhizobium</taxon>
    </lineage>
</organism>
<dbReference type="KEGG" id="rei:IE4771_CH02735"/>
<sequence>MEYNPHYPTILPEFLALSLVFVSNLLIPVSAIFIARMLKRHRWLPHAWAFLWVFFSPITLAILATPTMAPGEEARGGAGIILIPVLVEIPNVLVVYTIALLYLRPARQDLSASHSPS</sequence>
<feature type="transmembrane region" description="Helical" evidence="1">
    <location>
        <begin position="47"/>
        <end position="69"/>
    </location>
</feature>
<dbReference type="HOGENOM" id="CLU_2082939_0_0_5"/>
<feature type="transmembrane region" description="Helical" evidence="1">
    <location>
        <begin position="14"/>
        <end position="35"/>
    </location>
</feature>
<accession>A0A060I285</accession>
<dbReference type="OrthoDB" id="8403027at2"/>
<keyword evidence="1" id="KW-0472">Membrane</keyword>
<dbReference type="AlphaFoldDB" id="A0A060I285"/>
<keyword evidence="1" id="KW-1133">Transmembrane helix</keyword>
<evidence type="ECO:0000313" key="3">
    <source>
        <dbReference type="Proteomes" id="UP000027180"/>
    </source>
</evidence>
<evidence type="ECO:0000256" key="1">
    <source>
        <dbReference type="SAM" id="Phobius"/>
    </source>
</evidence>
<keyword evidence="1" id="KW-0812">Transmembrane</keyword>
<proteinExistence type="predicted"/>
<dbReference type="Proteomes" id="UP000027180">
    <property type="component" value="Chromosome"/>
</dbReference>
<dbReference type="EMBL" id="CP006986">
    <property type="protein sequence ID" value="AIC27834.1"/>
    <property type="molecule type" value="Genomic_DNA"/>
</dbReference>
<evidence type="ECO:0000313" key="2">
    <source>
        <dbReference type="EMBL" id="AIC27834.1"/>
    </source>
</evidence>
<gene>
    <name evidence="2" type="ORF">IE4771_CH02735</name>
</gene>
<protein>
    <submittedName>
        <fullName evidence="2">Uncharacterized protein</fullName>
    </submittedName>
</protein>
<dbReference type="RefSeq" id="WP_038689651.1">
    <property type="nucleotide sequence ID" value="NZ_CP006986.1"/>
</dbReference>
<feature type="transmembrane region" description="Helical" evidence="1">
    <location>
        <begin position="81"/>
        <end position="103"/>
    </location>
</feature>
<name>A0A060I285_RHIET</name>
<reference evidence="2 3" key="1">
    <citation type="submission" date="2013-12" db="EMBL/GenBank/DDBJ databases">
        <title>Complete genome sequence of Rhizobium etli bv. mimosae IE4771.</title>
        <authorList>
            <person name="Bustos P."/>
            <person name="Santamaria R.I."/>
            <person name="Lozano L."/>
            <person name="Ormeno-Orrillo E."/>
            <person name="Rogel M.A."/>
            <person name="Romero D."/>
            <person name="Cevallos M.A."/>
            <person name="Martinez-Romero E."/>
            <person name="Gonzalez V."/>
        </authorList>
    </citation>
    <scope>NUCLEOTIDE SEQUENCE [LARGE SCALE GENOMIC DNA]</scope>
    <source>
        <strain evidence="2 3">IE4771</strain>
    </source>
</reference>